<dbReference type="AlphaFoldDB" id="A0A0N4VYP0"/>
<feature type="domain" description="Cadherin" evidence="2">
    <location>
        <begin position="1"/>
        <end position="38"/>
    </location>
</feature>
<evidence type="ECO:0000256" key="1">
    <source>
        <dbReference type="PROSITE-ProRule" id="PRU00043"/>
    </source>
</evidence>
<keyword evidence="1" id="KW-0106">Calcium</keyword>
<protein>
    <submittedName>
        <fullName evidence="3">CA domain-containing protein</fullName>
    </submittedName>
</protein>
<evidence type="ECO:0000259" key="2">
    <source>
        <dbReference type="PROSITE" id="PS50268"/>
    </source>
</evidence>
<dbReference type="GO" id="GO:0016020">
    <property type="term" value="C:membrane"/>
    <property type="evidence" value="ECO:0007669"/>
    <property type="project" value="InterPro"/>
</dbReference>
<dbReference type="PROSITE" id="PS50268">
    <property type="entry name" value="CADHERIN_2"/>
    <property type="match status" value="1"/>
</dbReference>
<dbReference type="WBParaSite" id="HPLM_0000241101-mRNA-1">
    <property type="protein sequence ID" value="HPLM_0000241101-mRNA-1"/>
    <property type="gene ID" value="HPLM_0000241101"/>
</dbReference>
<dbReference type="InterPro" id="IPR002126">
    <property type="entry name" value="Cadherin-like_dom"/>
</dbReference>
<sequence length="39" mass="4140">LAKGLDYEKEKLLSLTIIATDSGSPPLSSEAVVTVQVCY</sequence>
<dbReference type="SUPFAM" id="SSF49313">
    <property type="entry name" value="Cadherin-like"/>
    <property type="match status" value="1"/>
</dbReference>
<reference evidence="3" key="1">
    <citation type="submission" date="2017-02" db="UniProtKB">
        <authorList>
            <consortium name="WormBaseParasite"/>
        </authorList>
    </citation>
    <scope>IDENTIFICATION</scope>
</reference>
<name>A0A0N4VYP0_HAEPC</name>
<dbReference type="Pfam" id="PF00028">
    <property type="entry name" value="Cadherin"/>
    <property type="match status" value="1"/>
</dbReference>
<accession>A0A0N4VYP0</accession>
<organism evidence="3">
    <name type="scientific">Haemonchus placei</name>
    <name type="common">Barber's pole worm</name>
    <dbReference type="NCBI Taxonomy" id="6290"/>
    <lineage>
        <taxon>Eukaryota</taxon>
        <taxon>Metazoa</taxon>
        <taxon>Ecdysozoa</taxon>
        <taxon>Nematoda</taxon>
        <taxon>Chromadorea</taxon>
        <taxon>Rhabditida</taxon>
        <taxon>Rhabditina</taxon>
        <taxon>Rhabditomorpha</taxon>
        <taxon>Strongyloidea</taxon>
        <taxon>Trichostrongylidae</taxon>
        <taxon>Haemonchus</taxon>
    </lineage>
</organism>
<dbReference type="InterPro" id="IPR015919">
    <property type="entry name" value="Cadherin-like_sf"/>
</dbReference>
<dbReference type="Gene3D" id="2.60.40.60">
    <property type="entry name" value="Cadherins"/>
    <property type="match status" value="1"/>
</dbReference>
<dbReference type="GO" id="GO:0007156">
    <property type="term" value="P:homophilic cell adhesion via plasma membrane adhesion molecules"/>
    <property type="evidence" value="ECO:0007669"/>
    <property type="project" value="InterPro"/>
</dbReference>
<dbReference type="CDD" id="cd11304">
    <property type="entry name" value="Cadherin_repeat"/>
    <property type="match status" value="1"/>
</dbReference>
<proteinExistence type="predicted"/>
<evidence type="ECO:0000313" key="3">
    <source>
        <dbReference type="WBParaSite" id="HPLM_0000241101-mRNA-1"/>
    </source>
</evidence>
<dbReference type="GO" id="GO:0005509">
    <property type="term" value="F:calcium ion binding"/>
    <property type="evidence" value="ECO:0007669"/>
    <property type="project" value="UniProtKB-UniRule"/>
</dbReference>